<reference evidence="9 10" key="1">
    <citation type="submission" date="2022-07" db="EMBL/GenBank/DDBJ databases">
        <title>Novel species in genus Arthrobacter.</title>
        <authorList>
            <person name="Liu Y."/>
        </authorList>
    </citation>
    <scope>NUCLEOTIDE SEQUENCE [LARGE SCALE GENOMIC DNA]</scope>
    <source>
        <strain evidence="10">zg-Y859</strain>
    </source>
</reference>
<dbReference type="CDD" id="cd06173">
    <property type="entry name" value="MFS_MefA_like"/>
    <property type="match status" value="1"/>
</dbReference>
<organism evidence="9 10">
    <name type="scientific">Arthrobacter jinronghuae</name>
    <dbReference type="NCBI Taxonomy" id="2964609"/>
    <lineage>
        <taxon>Bacteria</taxon>
        <taxon>Bacillati</taxon>
        <taxon>Actinomycetota</taxon>
        <taxon>Actinomycetes</taxon>
        <taxon>Micrococcales</taxon>
        <taxon>Micrococcaceae</taxon>
        <taxon>Arthrobacter</taxon>
    </lineage>
</organism>
<protein>
    <submittedName>
        <fullName evidence="9">MFS transporter</fullName>
    </submittedName>
</protein>
<dbReference type="InterPro" id="IPR036259">
    <property type="entry name" value="MFS_trans_sf"/>
</dbReference>
<feature type="transmembrane region" description="Helical" evidence="8">
    <location>
        <begin position="84"/>
        <end position="102"/>
    </location>
</feature>
<proteinExistence type="predicted"/>
<dbReference type="PANTHER" id="PTHR23513:SF6">
    <property type="entry name" value="MAJOR FACILITATOR SUPERFAMILY ASSOCIATED DOMAIN-CONTAINING PROTEIN"/>
    <property type="match status" value="1"/>
</dbReference>
<feature type="transmembrane region" description="Helical" evidence="8">
    <location>
        <begin position="109"/>
        <end position="128"/>
    </location>
</feature>
<feature type="transmembrane region" description="Helical" evidence="8">
    <location>
        <begin position="379"/>
        <end position="396"/>
    </location>
</feature>
<evidence type="ECO:0000256" key="3">
    <source>
        <dbReference type="ARBA" id="ARBA00022475"/>
    </source>
</evidence>
<dbReference type="InterPro" id="IPR010290">
    <property type="entry name" value="TM_effector"/>
</dbReference>
<keyword evidence="4 8" id="KW-0812">Transmembrane</keyword>
<dbReference type="Pfam" id="PF05977">
    <property type="entry name" value="MFS_3"/>
    <property type="match status" value="1"/>
</dbReference>
<feature type="transmembrane region" description="Helical" evidence="8">
    <location>
        <begin position="291"/>
        <end position="309"/>
    </location>
</feature>
<feature type="transmembrane region" description="Helical" evidence="8">
    <location>
        <begin position="261"/>
        <end position="284"/>
    </location>
</feature>
<evidence type="ECO:0000256" key="1">
    <source>
        <dbReference type="ARBA" id="ARBA00004651"/>
    </source>
</evidence>
<accession>A0ABT1NQ55</accession>
<comment type="caution">
    <text evidence="9">The sequence shown here is derived from an EMBL/GenBank/DDBJ whole genome shotgun (WGS) entry which is preliminary data.</text>
</comment>
<evidence type="ECO:0000313" key="10">
    <source>
        <dbReference type="Proteomes" id="UP001206924"/>
    </source>
</evidence>
<dbReference type="SUPFAM" id="SSF103473">
    <property type="entry name" value="MFS general substrate transporter"/>
    <property type="match status" value="1"/>
</dbReference>
<evidence type="ECO:0000256" key="6">
    <source>
        <dbReference type="ARBA" id="ARBA00023136"/>
    </source>
</evidence>
<evidence type="ECO:0000256" key="8">
    <source>
        <dbReference type="SAM" id="Phobius"/>
    </source>
</evidence>
<keyword evidence="10" id="KW-1185">Reference proteome</keyword>
<feature type="transmembrane region" description="Helical" evidence="8">
    <location>
        <begin position="229"/>
        <end position="249"/>
    </location>
</feature>
<evidence type="ECO:0000256" key="4">
    <source>
        <dbReference type="ARBA" id="ARBA00022692"/>
    </source>
</evidence>
<sequence length="439" mass="45678">MTTTPPAVGTNRDVLRVPGFRRLAFAWVFSNFGDSVLFLTAAIWVKQLTGSDAAAGLVFAALGLPALLAPFTGRLADRYRHRPLLIFNNLGAGVVILALLAVRGVDTVWLVYAVIFVYAISSYITAAAQSGLLRDLLDTRLLAPANGILSSIDQGLRIVSPLAGAGMLALWGMHTVVLLASACFLAAALILATLKLTETVAARDAGETFWRSTTAGVRFMARHRLLSRALLTLGIAMGATGILNVTIFATVEQGLGRPPEFLSVLLGAQGVMAVLGGLTASLVIRRFGVRRCMVFGVALLAGGVLTTALTFLPLVLAGAAAVGTGASWMVIAFVTLRQEETPPGMQGRTAAVTQVMTNLPQVAASMLAAVLIGLLPYQVLVMAMSVGCLLAAAPLLSRHARSAVPAVAGEPVVTGEPADAGDDDGTGTPVRAFDGRRVE</sequence>
<keyword evidence="6 8" id="KW-0472">Membrane</keyword>
<evidence type="ECO:0000256" key="2">
    <source>
        <dbReference type="ARBA" id="ARBA00022448"/>
    </source>
</evidence>
<dbReference type="PANTHER" id="PTHR23513">
    <property type="entry name" value="INTEGRAL MEMBRANE EFFLUX PROTEIN-RELATED"/>
    <property type="match status" value="1"/>
</dbReference>
<evidence type="ECO:0000313" key="9">
    <source>
        <dbReference type="EMBL" id="MCQ1949865.1"/>
    </source>
</evidence>
<feature type="transmembrane region" description="Helical" evidence="8">
    <location>
        <begin position="52"/>
        <end position="72"/>
    </location>
</feature>
<feature type="transmembrane region" description="Helical" evidence="8">
    <location>
        <begin position="171"/>
        <end position="194"/>
    </location>
</feature>
<name>A0ABT1NQ55_9MICC</name>
<keyword evidence="5 8" id="KW-1133">Transmembrane helix</keyword>
<keyword evidence="3" id="KW-1003">Cell membrane</keyword>
<feature type="transmembrane region" description="Helical" evidence="8">
    <location>
        <begin position="24"/>
        <end position="45"/>
    </location>
</feature>
<gene>
    <name evidence="9" type="ORF">NNX28_07965</name>
</gene>
<comment type="subcellular location">
    <subcellularLocation>
        <location evidence="1">Cell membrane</location>
        <topology evidence="1">Multi-pass membrane protein</topology>
    </subcellularLocation>
</comment>
<evidence type="ECO:0000256" key="5">
    <source>
        <dbReference type="ARBA" id="ARBA00022989"/>
    </source>
</evidence>
<dbReference type="Proteomes" id="UP001206924">
    <property type="component" value="Unassembled WGS sequence"/>
</dbReference>
<dbReference type="Gene3D" id="1.20.1250.20">
    <property type="entry name" value="MFS general substrate transporter like domains"/>
    <property type="match status" value="1"/>
</dbReference>
<feature type="region of interest" description="Disordered" evidence="7">
    <location>
        <begin position="412"/>
        <end position="439"/>
    </location>
</feature>
<dbReference type="EMBL" id="JANFLP010000008">
    <property type="protein sequence ID" value="MCQ1949865.1"/>
    <property type="molecule type" value="Genomic_DNA"/>
</dbReference>
<evidence type="ECO:0000256" key="7">
    <source>
        <dbReference type="SAM" id="MobiDB-lite"/>
    </source>
</evidence>
<keyword evidence="2" id="KW-0813">Transport</keyword>